<dbReference type="OrthoDB" id="1577640at2759"/>
<dbReference type="SMART" id="SM00248">
    <property type="entry name" value="ANK"/>
    <property type="match status" value="1"/>
</dbReference>
<evidence type="ECO:0000256" key="1">
    <source>
        <dbReference type="PROSITE-ProRule" id="PRU00023"/>
    </source>
</evidence>
<dbReference type="Pfam" id="PF13857">
    <property type="entry name" value="Ank_5"/>
    <property type="match status" value="1"/>
</dbReference>
<gene>
    <name evidence="2" type="ORF">PGLA1383_LOCUS25037</name>
</gene>
<dbReference type="SUPFAM" id="SSF48403">
    <property type="entry name" value="Ankyrin repeat"/>
    <property type="match status" value="1"/>
</dbReference>
<accession>A0A813F9J8</accession>
<dbReference type="AlphaFoldDB" id="A0A813F9J8"/>
<keyword evidence="1" id="KW-0040">ANK repeat</keyword>
<protein>
    <submittedName>
        <fullName evidence="2">Uncharacterized protein</fullName>
    </submittedName>
</protein>
<evidence type="ECO:0000313" key="3">
    <source>
        <dbReference type="Proteomes" id="UP000654075"/>
    </source>
</evidence>
<dbReference type="PROSITE" id="PS50088">
    <property type="entry name" value="ANK_REPEAT"/>
    <property type="match status" value="1"/>
</dbReference>
<organism evidence="2 3">
    <name type="scientific">Polarella glacialis</name>
    <name type="common">Dinoflagellate</name>
    <dbReference type="NCBI Taxonomy" id="89957"/>
    <lineage>
        <taxon>Eukaryota</taxon>
        <taxon>Sar</taxon>
        <taxon>Alveolata</taxon>
        <taxon>Dinophyceae</taxon>
        <taxon>Suessiales</taxon>
        <taxon>Suessiaceae</taxon>
        <taxon>Polarella</taxon>
    </lineage>
</organism>
<dbReference type="InterPro" id="IPR036770">
    <property type="entry name" value="Ankyrin_rpt-contain_sf"/>
</dbReference>
<sequence length="192" mass="21071">VEQLDTYGMTPLHRMASNNLPVGARALLEAGADPNYQGEARSTPMQVAKESRAREVMAVLQEYVNKPRPVLSKLRVAGSGSAGVNQEYVEKDAQVVPLGFSLTCTEMNWESEKMWLQLSNQKTPWYEAQNGAYIYWNKGDGQWWIDAPDGKGVYVAKASADSMPTSGWKALPGAPEPLPQVQLLKSANASEL</sequence>
<dbReference type="Gene3D" id="1.25.40.20">
    <property type="entry name" value="Ankyrin repeat-containing domain"/>
    <property type="match status" value="1"/>
</dbReference>
<reference evidence="2" key="1">
    <citation type="submission" date="2021-02" db="EMBL/GenBank/DDBJ databases">
        <authorList>
            <person name="Dougan E. K."/>
            <person name="Rhodes N."/>
            <person name="Thang M."/>
            <person name="Chan C."/>
        </authorList>
    </citation>
    <scope>NUCLEOTIDE SEQUENCE</scope>
</reference>
<name>A0A813F9J8_POLGL</name>
<dbReference type="InterPro" id="IPR002110">
    <property type="entry name" value="Ankyrin_rpt"/>
</dbReference>
<feature type="repeat" description="ANK" evidence="1">
    <location>
        <begin position="7"/>
        <end position="39"/>
    </location>
</feature>
<comment type="caution">
    <text evidence="2">The sequence shown here is derived from an EMBL/GenBank/DDBJ whole genome shotgun (WGS) entry which is preliminary data.</text>
</comment>
<feature type="non-terminal residue" evidence="2">
    <location>
        <position position="1"/>
    </location>
</feature>
<dbReference type="EMBL" id="CAJNNV010020443">
    <property type="protein sequence ID" value="CAE8607093.1"/>
    <property type="molecule type" value="Genomic_DNA"/>
</dbReference>
<dbReference type="PROSITE" id="PS50297">
    <property type="entry name" value="ANK_REP_REGION"/>
    <property type="match status" value="1"/>
</dbReference>
<proteinExistence type="predicted"/>
<evidence type="ECO:0000313" key="2">
    <source>
        <dbReference type="EMBL" id="CAE8607093.1"/>
    </source>
</evidence>
<keyword evidence="3" id="KW-1185">Reference proteome</keyword>
<dbReference type="Proteomes" id="UP000654075">
    <property type="component" value="Unassembled WGS sequence"/>
</dbReference>